<name>D9QSC1_ACEAZ</name>
<dbReference type="STRING" id="574087.Acear_0025"/>
<accession>D9QSC1</accession>
<dbReference type="KEGG" id="aar:Acear_0025"/>
<dbReference type="EMBL" id="CP002105">
    <property type="protein sequence ID" value="ADL11577.1"/>
    <property type="molecule type" value="Genomic_DNA"/>
</dbReference>
<dbReference type="AlphaFoldDB" id="D9QSC1"/>
<evidence type="ECO:0000313" key="3">
    <source>
        <dbReference type="Proteomes" id="UP000001661"/>
    </source>
</evidence>
<dbReference type="Proteomes" id="UP000001661">
    <property type="component" value="Chromosome"/>
</dbReference>
<dbReference type="OrthoDB" id="2224275at2"/>
<feature type="domain" description="Helix-turn-helix" evidence="1">
    <location>
        <begin position="9"/>
        <end position="53"/>
    </location>
</feature>
<dbReference type="InterPro" id="IPR010093">
    <property type="entry name" value="SinI_DNA-bd"/>
</dbReference>
<dbReference type="NCBIfam" id="TIGR01764">
    <property type="entry name" value="excise"/>
    <property type="match status" value="1"/>
</dbReference>
<dbReference type="InterPro" id="IPR041657">
    <property type="entry name" value="HTH_17"/>
</dbReference>
<organism evidence="2 3">
    <name type="scientific">Acetohalobium arabaticum (strain ATCC 49924 / DSM 5501 / Z-7288)</name>
    <dbReference type="NCBI Taxonomy" id="574087"/>
    <lineage>
        <taxon>Bacteria</taxon>
        <taxon>Bacillati</taxon>
        <taxon>Bacillota</taxon>
        <taxon>Clostridia</taxon>
        <taxon>Halanaerobiales</taxon>
        <taxon>Halobacteroidaceae</taxon>
        <taxon>Acetohalobium</taxon>
    </lineage>
</organism>
<dbReference type="Pfam" id="PF12728">
    <property type="entry name" value="HTH_17"/>
    <property type="match status" value="1"/>
</dbReference>
<proteinExistence type="predicted"/>
<dbReference type="RefSeq" id="WP_013277024.1">
    <property type="nucleotide sequence ID" value="NC_014378.1"/>
</dbReference>
<evidence type="ECO:0000259" key="1">
    <source>
        <dbReference type="Pfam" id="PF12728"/>
    </source>
</evidence>
<evidence type="ECO:0000313" key="2">
    <source>
        <dbReference type="EMBL" id="ADL11577.1"/>
    </source>
</evidence>
<dbReference type="GO" id="GO:0003677">
    <property type="term" value="F:DNA binding"/>
    <property type="evidence" value="ECO:0007669"/>
    <property type="project" value="InterPro"/>
</dbReference>
<dbReference type="HOGENOM" id="CLU_1412446_0_0_9"/>
<sequence length="192" mass="23102">MSKSKYTISVEEAAKRLGVSRRTIYRRLNNDKLDGKKKRTKHGDKWFISEDEFSKQAEVIQEVVETERRVDINDLKQEIKEIFLETQKEIIKETIDKQREVIKEDIKDEIKKETEKIGNTVNEGLDQVKESFEETAVSIPQAIKEEQKEHREWINQRDRKLMRNIRRMQKKQNKEEEETNQGLWNKLIKVFR</sequence>
<protein>
    <submittedName>
        <fullName evidence="2">DNA binding domain protein, excisionase family</fullName>
    </submittedName>
</protein>
<gene>
    <name evidence="2" type="ordered locus">Acear_0025</name>
</gene>
<keyword evidence="3" id="KW-1185">Reference proteome</keyword>
<reference evidence="2 3" key="1">
    <citation type="journal article" date="2010" name="Stand. Genomic Sci.">
        <title>Complete genome sequence of Acetohalobium arabaticum type strain (Z-7288).</title>
        <authorList>
            <person name="Sikorski J."/>
            <person name="Lapidus A."/>
            <person name="Chertkov O."/>
            <person name="Lucas S."/>
            <person name="Copeland A."/>
            <person name="Glavina Del Rio T."/>
            <person name="Nolan M."/>
            <person name="Tice H."/>
            <person name="Cheng J.F."/>
            <person name="Han C."/>
            <person name="Brambilla E."/>
            <person name="Pitluck S."/>
            <person name="Liolios K."/>
            <person name="Ivanova N."/>
            <person name="Mavromatis K."/>
            <person name="Mikhailova N."/>
            <person name="Pati A."/>
            <person name="Bruce D."/>
            <person name="Detter C."/>
            <person name="Tapia R."/>
            <person name="Goodwin L."/>
            <person name="Chen A."/>
            <person name="Palaniappan K."/>
            <person name="Land M."/>
            <person name="Hauser L."/>
            <person name="Chang Y.J."/>
            <person name="Jeffries C.D."/>
            <person name="Rohde M."/>
            <person name="Goker M."/>
            <person name="Spring S."/>
            <person name="Woyke T."/>
            <person name="Bristow J."/>
            <person name="Eisen J.A."/>
            <person name="Markowitz V."/>
            <person name="Hugenholtz P."/>
            <person name="Kyrpides N.C."/>
            <person name="Klenk H.P."/>
        </authorList>
    </citation>
    <scope>NUCLEOTIDE SEQUENCE [LARGE SCALE GENOMIC DNA]</scope>
    <source>
        <strain evidence="3">ATCC 49924 / DSM 5501 / Z-7288</strain>
    </source>
</reference>